<accession>A0ABS6Z6W4</accession>
<dbReference type="RefSeq" id="WP_219667964.1">
    <property type="nucleotide sequence ID" value="NZ_WTFF01000109.1"/>
</dbReference>
<dbReference type="Gene3D" id="1.25.10.10">
    <property type="entry name" value="Leucine-rich Repeat Variant"/>
    <property type="match status" value="1"/>
</dbReference>
<dbReference type="InterPro" id="IPR016024">
    <property type="entry name" value="ARM-type_fold"/>
</dbReference>
<dbReference type="Pfam" id="PF13646">
    <property type="entry name" value="HEAT_2"/>
    <property type="match status" value="1"/>
</dbReference>
<evidence type="ECO:0000313" key="2">
    <source>
        <dbReference type="Proteomes" id="UP000812013"/>
    </source>
</evidence>
<dbReference type="InterPro" id="IPR011989">
    <property type="entry name" value="ARM-like"/>
</dbReference>
<name>A0ABS6Z6W4_9ACTN</name>
<keyword evidence="2" id="KW-1185">Reference proteome</keyword>
<gene>
    <name evidence="1" type="ORF">GPJ59_16850</name>
</gene>
<dbReference type="Proteomes" id="UP000812013">
    <property type="component" value="Unassembled WGS sequence"/>
</dbReference>
<protein>
    <recommendedName>
        <fullName evidence="3">HEAT repeat domain-containing protein</fullName>
    </recommendedName>
</protein>
<comment type="caution">
    <text evidence="1">The sequence shown here is derived from an EMBL/GenBank/DDBJ whole genome shotgun (WGS) entry which is preliminary data.</text>
</comment>
<evidence type="ECO:0000313" key="1">
    <source>
        <dbReference type="EMBL" id="MBW5483509.1"/>
    </source>
</evidence>
<reference evidence="1 2" key="1">
    <citation type="submission" date="2019-12" db="EMBL/GenBank/DDBJ databases">
        <title>Genome sequence of Streptomyces bambusae.</title>
        <authorList>
            <person name="Bansal K."/>
            <person name="Choksket S."/>
            <person name="Korpole S."/>
            <person name="Patil P.B."/>
        </authorList>
    </citation>
    <scope>NUCLEOTIDE SEQUENCE [LARGE SCALE GENOMIC DNA]</scope>
    <source>
        <strain evidence="1 2">SK60</strain>
    </source>
</reference>
<dbReference type="EMBL" id="WTFF01000109">
    <property type="protein sequence ID" value="MBW5483509.1"/>
    <property type="molecule type" value="Genomic_DNA"/>
</dbReference>
<evidence type="ECO:0008006" key="3">
    <source>
        <dbReference type="Google" id="ProtNLM"/>
    </source>
</evidence>
<proteinExistence type="predicted"/>
<organism evidence="1 2">
    <name type="scientific">Streptomyces bambusae</name>
    <dbReference type="NCBI Taxonomy" id="1550616"/>
    <lineage>
        <taxon>Bacteria</taxon>
        <taxon>Bacillati</taxon>
        <taxon>Actinomycetota</taxon>
        <taxon>Actinomycetes</taxon>
        <taxon>Kitasatosporales</taxon>
        <taxon>Streptomycetaceae</taxon>
        <taxon>Streptomyces</taxon>
    </lineage>
</organism>
<sequence>VHLFDRSARVRACARRLVGQGGGDPHEHYRRLVAEPAGPSPYAVAGLAECGRSEDVPLLRELLAHPVGRVRAAAVAGLRRLDAVVDDTTLLALLDDPAAPVVREATRSLLPVAGRLDAEYLADRCRARRPVATRRAGFRLLRGRGGPVELRVCVGLSKDWNLALRREAQAAVRTWDWQSALSAQEADAAHLGALLDRVNHVFEPFELALLRRRLGLDG</sequence>
<feature type="non-terminal residue" evidence="1">
    <location>
        <position position="1"/>
    </location>
</feature>
<dbReference type="SUPFAM" id="SSF48371">
    <property type="entry name" value="ARM repeat"/>
    <property type="match status" value="1"/>
</dbReference>